<evidence type="ECO:0000313" key="1">
    <source>
        <dbReference type="EMBL" id="GBO10373.1"/>
    </source>
</evidence>
<evidence type="ECO:0000313" key="2">
    <source>
        <dbReference type="Proteomes" id="UP000499080"/>
    </source>
</evidence>
<proteinExistence type="predicted"/>
<accession>A0A4Y2UCX6</accession>
<dbReference type="Proteomes" id="UP000499080">
    <property type="component" value="Unassembled WGS sequence"/>
</dbReference>
<dbReference type="EMBL" id="BGPR01035510">
    <property type="protein sequence ID" value="GBO10373.1"/>
    <property type="molecule type" value="Genomic_DNA"/>
</dbReference>
<dbReference type="OrthoDB" id="10516003at2759"/>
<sequence>MSMERADREIAPKLRPSAANYKLTSFVKSSSLLADGDERNWDIMFKVSSFLILGLSERSAIRWRTRAVHGDEDVDQRILVEVS</sequence>
<comment type="caution">
    <text evidence="1">The sequence shown here is derived from an EMBL/GenBank/DDBJ whole genome shotgun (WGS) entry which is preliminary data.</text>
</comment>
<organism evidence="1 2">
    <name type="scientific">Araneus ventricosus</name>
    <name type="common">Orbweaver spider</name>
    <name type="synonym">Epeira ventricosa</name>
    <dbReference type="NCBI Taxonomy" id="182803"/>
    <lineage>
        <taxon>Eukaryota</taxon>
        <taxon>Metazoa</taxon>
        <taxon>Ecdysozoa</taxon>
        <taxon>Arthropoda</taxon>
        <taxon>Chelicerata</taxon>
        <taxon>Arachnida</taxon>
        <taxon>Araneae</taxon>
        <taxon>Araneomorphae</taxon>
        <taxon>Entelegynae</taxon>
        <taxon>Araneoidea</taxon>
        <taxon>Araneidae</taxon>
        <taxon>Araneus</taxon>
    </lineage>
</organism>
<reference evidence="1 2" key="1">
    <citation type="journal article" date="2019" name="Sci. Rep.">
        <title>Orb-weaving spider Araneus ventricosus genome elucidates the spidroin gene catalogue.</title>
        <authorList>
            <person name="Kono N."/>
            <person name="Nakamura H."/>
            <person name="Ohtoshi R."/>
            <person name="Moran D.A.P."/>
            <person name="Shinohara A."/>
            <person name="Yoshida Y."/>
            <person name="Fujiwara M."/>
            <person name="Mori M."/>
            <person name="Tomita M."/>
            <person name="Arakawa K."/>
        </authorList>
    </citation>
    <scope>NUCLEOTIDE SEQUENCE [LARGE SCALE GENOMIC DNA]</scope>
</reference>
<gene>
    <name evidence="1" type="ORF">AVEN_185537_1</name>
</gene>
<protein>
    <submittedName>
        <fullName evidence="1">Uncharacterized protein</fullName>
    </submittedName>
</protein>
<name>A0A4Y2UCX6_ARAVE</name>
<dbReference type="AlphaFoldDB" id="A0A4Y2UCX6"/>
<keyword evidence="2" id="KW-1185">Reference proteome</keyword>